<accession>F4RXV7</accession>
<evidence type="ECO:0000313" key="3">
    <source>
        <dbReference type="Proteomes" id="UP000001072"/>
    </source>
</evidence>
<dbReference type="InParanoid" id="F4RXV7"/>
<evidence type="ECO:0000313" key="2">
    <source>
        <dbReference type="EMBL" id="EGG02831.1"/>
    </source>
</evidence>
<dbReference type="HOGENOM" id="CLU_1152245_0_0_1"/>
<keyword evidence="1" id="KW-1133">Transmembrane helix</keyword>
<dbReference type="OrthoDB" id="2505781at2759"/>
<dbReference type="VEuPathDB" id="FungiDB:MELLADRAFT_90707"/>
<gene>
    <name evidence="2" type="ORF">MELLADRAFT_90707</name>
</gene>
<dbReference type="GeneID" id="18935656"/>
<keyword evidence="1" id="KW-0812">Transmembrane</keyword>
<protein>
    <submittedName>
        <fullName evidence="2">Uncharacterized protein</fullName>
    </submittedName>
</protein>
<dbReference type="RefSeq" id="XP_007413944.1">
    <property type="nucleotide sequence ID" value="XM_007413882.1"/>
</dbReference>
<feature type="transmembrane region" description="Helical" evidence="1">
    <location>
        <begin position="213"/>
        <end position="230"/>
    </location>
</feature>
<keyword evidence="1" id="KW-0472">Membrane</keyword>
<proteinExistence type="predicted"/>
<dbReference type="KEGG" id="mlr:MELLADRAFT_90707"/>
<feature type="transmembrane region" description="Helical" evidence="1">
    <location>
        <begin position="179"/>
        <end position="201"/>
    </location>
</feature>
<evidence type="ECO:0000256" key="1">
    <source>
        <dbReference type="SAM" id="Phobius"/>
    </source>
</evidence>
<feature type="transmembrane region" description="Helical" evidence="1">
    <location>
        <begin position="73"/>
        <end position="97"/>
    </location>
</feature>
<reference evidence="3" key="1">
    <citation type="journal article" date="2011" name="Proc. Natl. Acad. Sci. U.S.A.">
        <title>Obligate biotrophy features unraveled by the genomic analysis of rust fungi.</title>
        <authorList>
            <person name="Duplessis S."/>
            <person name="Cuomo C.A."/>
            <person name="Lin Y.-C."/>
            <person name="Aerts A."/>
            <person name="Tisserant E."/>
            <person name="Veneault-Fourrey C."/>
            <person name="Joly D.L."/>
            <person name="Hacquard S."/>
            <person name="Amselem J."/>
            <person name="Cantarel B.L."/>
            <person name="Chiu R."/>
            <person name="Coutinho P.M."/>
            <person name="Feau N."/>
            <person name="Field M."/>
            <person name="Frey P."/>
            <person name="Gelhaye E."/>
            <person name="Goldberg J."/>
            <person name="Grabherr M.G."/>
            <person name="Kodira C.D."/>
            <person name="Kohler A."/>
            <person name="Kuees U."/>
            <person name="Lindquist E.A."/>
            <person name="Lucas S.M."/>
            <person name="Mago R."/>
            <person name="Mauceli E."/>
            <person name="Morin E."/>
            <person name="Murat C."/>
            <person name="Pangilinan J.L."/>
            <person name="Park R."/>
            <person name="Pearson M."/>
            <person name="Quesneville H."/>
            <person name="Rouhier N."/>
            <person name="Sakthikumar S."/>
            <person name="Salamov A.A."/>
            <person name="Schmutz J."/>
            <person name="Selles B."/>
            <person name="Shapiro H."/>
            <person name="Tanguay P."/>
            <person name="Tuskan G.A."/>
            <person name="Henrissat B."/>
            <person name="Van de Peer Y."/>
            <person name="Rouze P."/>
            <person name="Ellis J.G."/>
            <person name="Dodds P.N."/>
            <person name="Schein J.E."/>
            <person name="Zhong S."/>
            <person name="Hamelin R.C."/>
            <person name="Grigoriev I.V."/>
            <person name="Szabo L.J."/>
            <person name="Martin F."/>
        </authorList>
    </citation>
    <scope>NUCLEOTIDE SEQUENCE [LARGE SCALE GENOMIC DNA]</scope>
    <source>
        <strain evidence="3">98AG31 / pathotype 3-4-7</strain>
    </source>
</reference>
<dbReference type="EMBL" id="GL883128">
    <property type="protein sequence ID" value="EGG02831.1"/>
    <property type="molecule type" value="Genomic_DNA"/>
</dbReference>
<dbReference type="AlphaFoldDB" id="F4RXV7"/>
<organism evidence="3">
    <name type="scientific">Melampsora larici-populina (strain 98AG31 / pathotype 3-4-7)</name>
    <name type="common">Poplar leaf rust fungus</name>
    <dbReference type="NCBI Taxonomy" id="747676"/>
    <lineage>
        <taxon>Eukaryota</taxon>
        <taxon>Fungi</taxon>
        <taxon>Dikarya</taxon>
        <taxon>Basidiomycota</taxon>
        <taxon>Pucciniomycotina</taxon>
        <taxon>Pucciniomycetes</taxon>
        <taxon>Pucciniales</taxon>
        <taxon>Melampsoraceae</taxon>
        <taxon>Melampsora</taxon>
    </lineage>
</organism>
<name>F4RXV7_MELLP</name>
<keyword evidence="3" id="KW-1185">Reference proteome</keyword>
<dbReference type="Proteomes" id="UP000001072">
    <property type="component" value="Unassembled WGS sequence"/>
</dbReference>
<sequence>MFGLTNLTTPTIPTPITVKPSFQVPLPNYQFQTPFRGQGKLFPFLPTQTDFPTKTTELDVALSKPSLWKRQDVIIALEIVTVVTVIPIAAVATPVVVTLTVPPPTNTQLSTGGWPIIDPGSVSACWSDMACNSVCPNFQQNGWYAHCMDSACTQCRCQIISSNMCNGPPYKNATWSNDAPARTITLGPAVATVTVMVSSATNTYQFIPNSKKNKFCILVFFGLISWFSIFL</sequence>